<comment type="function">
    <text evidence="7">Regulatory subunit of the dolichol-phosphate mannose (DPM) synthase complex; essential for the ER localization.</text>
</comment>
<dbReference type="GO" id="GO:0030234">
    <property type="term" value="F:enzyme regulator activity"/>
    <property type="evidence" value="ECO:0007669"/>
    <property type="project" value="UniProtKB-UniRule"/>
</dbReference>
<accession>A0A899FQM4</accession>
<comment type="pathway">
    <text evidence="7">Protein modification; protein glycosylation.</text>
</comment>
<dbReference type="GO" id="GO:0006506">
    <property type="term" value="P:GPI anchor biosynthetic process"/>
    <property type="evidence" value="ECO:0007669"/>
    <property type="project" value="TreeGrafter"/>
</dbReference>
<keyword evidence="6 7" id="KW-0472">Membrane</keyword>
<dbReference type="GO" id="GO:0033185">
    <property type="term" value="C:dolichol-phosphate-mannose synthase complex"/>
    <property type="evidence" value="ECO:0007669"/>
    <property type="project" value="TreeGrafter"/>
</dbReference>
<keyword evidence="5 7" id="KW-1133">Transmembrane helix</keyword>
<evidence type="ECO:0000313" key="9">
    <source>
        <dbReference type="Proteomes" id="UP000663699"/>
    </source>
</evidence>
<sequence length="87" mass="10232">MRLRNTFCKIIGLNMLLIASIIFIYYSIWTLIMPFVNKDHPLHSFFLPREWAIRIPVILLLTCFAVVTSFIALVMIKSNSLKFKKKK</sequence>
<dbReference type="PANTHER" id="PTHR15039">
    <property type="entry name" value="DOLICHOL PHOSPHATE-MANNOSE BIOSYNTHESIS REGULATORY PROTEIN"/>
    <property type="match status" value="1"/>
</dbReference>
<evidence type="ECO:0000256" key="2">
    <source>
        <dbReference type="ARBA" id="ARBA00005478"/>
    </source>
</evidence>
<keyword evidence="3 7" id="KW-0812">Transmembrane</keyword>
<comment type="subcellular location">
    <subcellularLocation>
        <location evidence="1 7">Endoplasmic reticulum membrane</location>
        <topology evidence="1 7">Multi-pass membrane protein</topology>
    </subcellularLocation>
</comment>
<gene>
    <name evidence="8" type="ORF">MERGE_000236</name>
</gene>
<comment type="subunit">
    <text evidence="7">Component of the dolichol-phosphate mannose (DPM) synthase complex.</text>
</comment>
<dbReference type="Proteomes" id="UP000663699">
    <property type="component" value="Chromosome 1"/>
</dbReference>
<organism evidence="8 9">
    <name type="scientific">Pneumocystis wakefieldiae</name>
    <dbReference type="NCBI Taxonomy" id="38082"/>
    <lineage>
        <taxon>Eukaryota</taxon>
        <taxon>Fungi</taxon>
        <taxon>Dikarya</taxon>
        <taxon>Ascomycota</taxon>
        <taxon>Taphrinomycotina</taxon>
        <taxon>Pneumocystomycetes</taxon>
        <taxon>Pneumocystaceae</taxon>
        <taxon>Pneumocystis</taxon>
    </lineage>
</organism>
<dbReference type="GO" id="GO:0180047">
    <property type="term" value="P:dolichol phosphate mannose biosynthetic process"/>
    <property type="evidence" value="ECO:0007669"/>
    <property type="project" value="InterPro"/>
</dbReference>
<keyword evidence="4 7" id="KW-0256">Endoplasmic reticulum</keyword>
<evidence type="ECO:0000256" key="5">
    <source>
        <dbReference type="ARBA" id="ARBA00022989"/>
    </source>
</evidence>
<dbReference type="Pfam" id="PF07297">
    <property type="entry name" value="DPM2"/>
    <property type="match status" value="1"/>
</dbReference>
<feature type="transmembrane region" description="Helical" evidence="7">
    <location>
        <begin position="12"/>
        <end position="32"/>
    </location>
</feature>
<dbReference type="InterPro" id="IPR009914">
    <property type="entry name" value="DPM2"/>
</dbReference>
<dbReference type="AlphaFoldDB" id="A0A899FQM4"/>
<evidence type="ECO:0000256" key="7">
    <source>
        <dbReference type="RuleBase" id="RU365084"/>
    </source>
</evidence>
<evidence type="ECO:0000313" key="8">
    <source>
        <dbReference type="EMBL" id="QSL64081.1"/>
    </source>
</evidence>
<reference evidence="8" key="1">
    <citation type="submission" date="2020-06" db="EMBL/GenBank/DDBJ databases">
        <title>Genomes of multiple members of Pneumocystis genus reveal paths to human pathogen Pneumocystis jirovecii.</title>
        <authorList>
            <person name="Cisse O.H."/>
            <person name="Ma L."/>
            <person name="Dekker J."/>
            <person name="Khil P."/>
            <person name="Jo J."/>
            <person name="Brenchley J."/>
            <person name="Blair R."/>
            <person name="Pahar B."/>
            <person name="Chabe M."/>
            <person name="Van Rompay K.A."/>
            <person name="Keesler R."/>
            <person name="Sukura A."/>
            <person name="Hirsch V."/>
            <person name="Kutty G."/>
            <person name="Liu Y."/>
            <person name="Peng L."/>
            <person name="Chen J."/>
            <person name="Song J."/>
            <person name="Weissenbacher-Lang C."/>
            <person name="Xu J."/>
            <person name="Upham N.S."/>
            <person name="Stajich J.E."/>
            <person name="Cuomo C.A."/>
            <person name="Cushion M.T."/>
            <person name="Kovacs J.A."/>
        </authorList>
    </citation>
    <scope>NUCLEOTIDE SEQUENCE</scope>
    <source>
        <strain evidence="8">2A</strain>
    </source>
</reference>
<dbReference type="UniPathway" id="UPA00378"/>
<comment type="similarity">
    <text evidence="2 7">Belongs to the DPM2 family.</text>
</comment>
<evidence type="ECO:0000256" key="1">
    <source>
        <dbReference type="ARBA" id="ARBA00004477"/>
    </source>
</evidence>
<keyword evidence="9" id="KW-1185">Reference proteome</keyword>
<evidence type="ECO:0000256" key="3">
    <source>
        <dbReference type="ARBA" id="ARBA00022692"/>
    </source>
</evidence>
<feature type="transmembrane region" description="Helical" evidence="7">
    <location>
        <begin position="52"/>
        <end position="76"/>
    </location>
</feature>
<dbReference type="PANTHER" id="PTHR15039:SF11">
    <property type="entry name" value="DOLICHOL PHOSPHATE-MANNOSE BIOSYNTHESIS REGULATORY PROTEIN"/>
    <property type="match status" value="1"/>
</dbReference>
<proteinExistence type="inferred from homology"/>
<evidence type="ECO:0000256" key="4">
    <source>
        <dbReference type="ARBA" id="ARBA00022824"/>
    </source>
</evidence>
<evidence type="ECO:0000256" key="6">
    <source>
        <dbReference type="ARBA" id="ARBA00023136"/>
    </source>
</evidence>
<name>A0A899FQM4_9ASCO</name>
<dbReference type="GO" id="GO:0005789">
    <property type="term" value="C:endoplasmic reticulum membrane"/>
    <property type="evidence" value="ECO:0007669"/>
    <property type="project" value="UniProtKB-SubCell"/>
</dbReference>
<protein>
    <recommendedName>
        <fullName evidence="7">Dolichol phosphate-mannose biosynthesis regulatory protein</fullName>
    </recommendedName>
</protein>
<dbReference type="OrthoDB" id="311279at2759"/>
<dbReference type="EMBL" id="CP054532">
    <property type="protein sequence ID" value="QSL64081.1"/>
    <property type="molecule type" value="Genomic_DNA"/>
</dbReference>